<organism evidence="5 6">
    <name type="scientific">Gordonia otitidis (strain DSM 44809 / CCUG 52243 / JCM 12355 / NBRC 100426 / IFM 10032)</name>
    <dbReference type="NCBI Taxonomy" id="1108044"/>
    <lineage>
        <taxon>Bacteria</taxon>
        <taxon>Bacillati</taxon>
        <taxon>Actinomycetota</taxon>
        <taxon>Actinomycetes</taxon>
        <taxon>Mycobacteriales</taxon>
        <taxon>Gordoniaceae</taxon>
        <taxon>Gordonia</taxon>
    </lineage>
</organism>
<dbReference type="PROSITE" id="PS50977">
    <property type="entry name" value="HTH_TETR_2"/>
    <property type="match status" value="1"/>
</dbReference>
<keyword evidence="6" id="KW-1185">Reference proteome</keyword>
<evidence type="ECO:0000256" key="1">
    <source>
        <dbReference type="ARBA" id="ARBA00023125"/>
    </source>
</evidence>
<evidence type="ECO:0000256" key="3">
    <source>
        <dbReference type="SAM" id="MobiDB-lite"/>
    </source>
</evidence>
<name>H5TGV1_GORO1</name>
<dbReference type="RefSeq" id="WP_007236973.1">
    <property type="nucleotide sequence ID" value="NZ_BAFB01000024.1"/>
</dbReference>
<reference evidence="5" key="1">
    <citation type="submission" date="2012-02" db="EMBL/GenBank/DDBJ databases">
        <title>Whole genome shotgun sequence of Gordonia otitidis NBRC 100426.</title>
        <authorList>
            <person name="Yoshida I."/>
            <person name="Hosoyama A."/>
            <person name="Tsuchikane K."/>
            <person name="Katsumata H."/>
            <person name="Yamazaki S."/>
            <person name="Fujita N."/>
        </authorList>
    </citation>
    <scope>NUCLEOTIDE SEQUENCE [LARGE SCALE GENOMIC DNA]</scope>
    <source>
        <strain evidence="5">NBRC 100426</strain>
    </source>
</reference>
<evidence type="ECO:0000259" key="4">
    <source>
        <dbReference type="PROSITE" id="PS50977"/>
    </source>
</evidence>
<dbReference type="InterPro" id="IPR009057">
    <property type="entry name" value="Homeodomain-like_sf"/>
</dbReference>
<evidence type="ECO:0000313" key="5">
    <source>
        <dbReference type="EMBL" id="GAB32709.1"/>
    </source>
</evidence>
<feature type="domain" description="HTH tetR-type" evidence="4">
    <location>
        <begin position="25"/>
        <end position="85"/>
    </location>
</feature>
<dbReference type="Gene3D" id="1.10.357.10">
    <property type="entry name" value="Tetracycline Repressor, domain 2"/>
    <property type="match status" value="1"/>
</dbReference>
<sequence>MTLETSHSGTAGRLYGGTAPEQRQARRRAAFVDAGLNLFGREGFRQVSVKKLCTEAGLTQRYFYESFSDRSALLAAVYEHCVDICRTAVGESLGKVPDVGDDVTHEERLVELTRAALDALLCCLTTDRRMARVMLVEVVGVDASLERLRMDAIHAWAELAMQIAFGDAPRPPRFRLAAVGLIGALTQLLVDWYVATGTGDTGTGDTGTGDTGVGPVRSPAADVADIRDVCVDMFIATYQRLG</sequence>
<dbReference type="InterPro" id="IPR050109">
    <property type="entry name" value="HTH-type_TetR-like_transc_reg"/>
</dbReference>
<dbReference type="PANTHER" id="PTHR30055:SF226">
    <property type="entry name" value="HTH-TYPE TRANSCRIPTIONAL REGULATOR PKSA"/>
    <property type="match status" value="1"/>
</dbReference>
<dbReference type="SUPFAM" id="SSF46689">
    <property type="entry name" value="Homeodomain-like"/>
    <property type="match status" value="1"/>
</dbReference>
<feature type="region of interest" description="Disordered" evidence="3">
    <location>
        <begin position="1"/>
        <end position="21"/>
    </location>
</feature>
<dbReference type="AlphaFoldDB" id="H5TGV1"/>
<proteinExistence type="predicted"/>
<protein>
    <submittedName>
        <fullName evidence="5">TetR family transcriptional regulator</fullName>
    </submittedName>
</protein>
<keyword evidence="1 2" id="KW-0238">DNA-binding</keyword>
<dbReference type="STRING" id="1108044.GOOTI_024_00130"/>
<dbReference type="EMBL" id="BAFB01000024">
    <property type="protein sequence ID" value="GAB32709.1"/>
    <property type="molecule type" value="Genomic_DNA"/>
</dbReference>
<evidence type="ECO:0000313" key="6">
    <source>
        <dbReference type="Proteomes" id="UP000005038"/>
    </source>
</evidence>
<evidence type="ECO:0000256" key="2">
    <source>
        <dbReference type="PROSITE-ProRule" id="PRU00335"/>
    </source>
</evidence>
<feature type="DNA-binding region" description="H-T-H motif" evidence="2">
    <location>
        <begin position="48"/>
        <end position="67"/>
    </location>
</feature>
<dbReference type="GO" id="GO:0003700">
    <property type="term" value="F:DNA-binding transcription factor activity"/>
    <property type="evidence" value="ECO:0007669"/>
    <property type="project" value="TreeGrafter"/>
</dbReference>
<dbReference type="GO" id="GO:0000976">
    <property type="term" value="F:transcription cis-regulatory region binding"/>
    <property type="evidence" value="ECO:0007669"/>
    <property type="project" value="TreeGrafter"/>
</dbReference>
<comment type="caution">
    <text evidence="5">The sequence shown here is derived from an EMBL/GenBank/DDBJ whole genome shotgun (WGS) entry which is preliminary data.</text>
</comment>
<dbReference type="PANTHER" id="PTHR30055">
    <property type="entry name" value="HTH-TYPE TRANSCRIPTIONAL REGULATOR RUTR"/>
    <property type="match status" value="1"/>
</dbReference>
<accession>H5TGV1</accession>
<gene>
    <name evidence="5" type="ORF">GOOTI_024_00130</name>
</gene>
<dbReference type="OrthoDB" id="4802216at2"/>
<dbReference type="InterPro" id="IPR001647">
    <property type="entry name" value="HTH_TetR"/>
</dbReference>
<dbReference type="Pfam" id="PF00440">
    <property type="entry name" value="TetR_N"/>
    <property type="match status" value="1"/>
</dbReference>
<dbReference type="Proteomes" id="UP000005038">
    <property type="component" value="Unassembled WGS sequence"/>
</dbReference>